<dbReference type="Pfam" id="PF01613">
    <property type="entry name" value="Flavin_Reduct"/>
    <property type="match status" value="1"/>
</dbReference>
<feature type="domain" description="Flavin reductase like" evidence="4">
    <location>
        <begin position="11"/>
        <end position="163"/>
    </location>
</feature>
<dbReference type="SMART" id="SM00903">
    <property type="entry name" value="Flavin_Reduct"/>
    <property type="match status" value="1"/>
</dbReference>
<dbReference type="Proteomes" id="UP000220353">
    <property type="component" value="Unassembled WGS sequence"/>
</dbReference>
<name>A0A2A6M5K4_RHIFR</name>
<evidence type="ECO:0000259" key="4">
    <source>
        <dbReference type="SMART" id="SM00903"/>
    </source>
</evidence>
<evidence type="ECO:0000256" key="2">
    <source>
        <dbReference type="ARBA" id="ARBA00022630"/>
    </source>
</evidence>
<dbReference type="GO" id="GO:0010181">
    <property type="term" value="F:FMN binding"/>
    <property type="evidence" value="ECO:0007669"/>
    <property type="project" value="InterPro"/>
</dbReference>
<accession>A0A2A6M5K4</accession>
<evidence type="ECO:0000256" key="3">
    <source>
        <dbReference type="ARBA" id="ARBA00038054"/>
    </source>
</evidence>
<dbReference type="InterPro" id="IPR012349">
    <property type="entry name" value="Split_barrel_FMN-bd"/>
</dbReference>
<dbReference type="GO" id="GO:0016646">
    <property type="term" value="F:oxidoreductase activity, acting on the CH-NH group of donors, NAD or NADP as acceptor"/>
    <property type="evidence" value="ECO:0007669"/>
    <property type="project" value="UniProtKB-ARBA"/>
</dbReference>
<dbReference type="InterPro" id="IPR052174">
    <property type="entry name" value="Flavoredoxin"/>
</dbReference>
<dbReference type="InterPro" id="IPR002563">
    <property type="entry name" value="Flavin_Rdtase-like_dom"/>
</dbReference>
<organism evidence="5 6">
    <name type="scientific">Rhizobium fredii</name>
    <name type="common">Sinorhizobium fredii</name>
    <dbReference type="NCBI Taxonomy" id="380"/>
    <lineage>
        <taxon>Bacteria</taxon>
        <taxon>Pseudomonadati</taxon>
        <taxon>Pseudomonadota</taxon>
        <taxon>Alphaproteobacteria</taxon>
        <taxon>Hyphomicrobiales</taxon>
        <taxon>Rhizobiaceae</taxon>
        <taxon>Sinorhizobium/Ensifer group</taxon>
        <taxon>Sinorhizobium</taxon>
    </lineage>
</organism>
<dbReference type="PANTHER" id="PTHR43567">
    <property type="entry name" value="FLAVOREDOXIN-RELATED-RELATED"/>
    <property type="match status" value="1"/>
</dbReference>
<dbReference type="AlphaFoldDB" id="A0A2A6M5K4"/>
<protein>
    <submittedName>
        <fullName evidence="5">Flavin reductase</fullName>
    </submittedName>
</protein>
<evidence type="ECO:0000313" key="6">
    <source>
        <dbReference type="Proteomes" id="UP000220353"/>
    </source>
</evidence>
<keyword evidence="2" id="KW-0285">Flavoprotein</keyword>
<comment type="cofactor">
    <cofactor evidence="1">
        <name>FMN</name>
        <dbReference type="ChEBI" id="CHEBI:58210"/>
    </cofactor>
</comment>
<dbReference type="RefSeq" id="WP_097586725.1">
    <property type="nucleotide sequence ID" value="NZ_NWTC01000002.1"/>
</dbReference>
<reference evidence="5 6" key="1">
    <citation type="submission" date="2017-09" db="EMBL/GenBank/DDBJ databases">
        <title>Comparative genomics of rhizobia isolated from Phaseolus vulgaris in China.</title>
        <authorList>
            <person name="Tong W."/>
        </authorList>
    </citation>
    <scope>NUCLEOTIDE SEQUENCE [LARGE SCALE GENOMIC DNA]</scope>
    <source>
        <strain evidence="5 6">PCH1</strain>
    </source>
</reference>
<evidence type="ECO:0000256" key="1">
    <source>
        <dbReference type="ARBA" id="ARBA00001917"/>
    </source>
</evidence>
<dbReference type="PANTHER" id="PTHR43567:SF1">
    <property type="entry name" value="FLAVOREDOXIN"/>
    <property type="match status" value="1"/>
</dbReference>
<evidence type="ECO:0000313" key="5">
    <source>
        <dbReference type="EMBL" id="PDT49888.1"/>
    </source>
</evidence>
<dbReference type="Gene3D" id="2.30.110.10">
    <property type="entry name" value="Electron Transport, Fmn-binding Protein, Chain A"/>
    <property type="match status" value="1"/>
</dbReference>
<sequence length="182" mass="20128">MKEIPVSQAYRLLEPGPIVLVATSYKGRPNVMTLGFHMMIQHVPPLIDCIIGPWDHSYQALRATGECVIATPTLDLAETVVDIGNCSGDTVDTFQRFGLKPRSASEVKAQLIGDCLANIECRVADASLVDTYNLFILEAKRIWIDAARNERRTMHHCGGGSFTVDGGTLDFGDRMTKWRHLP</sequence>
<dbReference type="EMBL" id="NWTC01000002">
    <property type="protein sequence ID" value="PDT49888.1"/>
    <property type="molecule type" value="Genomic_DNA"/>
</dbReference>
<comment type="similarity">
    <text evidence="3">Belongs to the flavoredoxin family.</text>
</comment>
<dbReference type="SUPFAM" id="SSF50475">
    <property type="entry name" value="FMN-binding split barrel"/>
    <property type="match status" value="1"/>
</dbReference>
<gene>
    <name evidence="5" type="ORF">CO661_04375</name>
</gene>
<proteinExistence type="inferred from homology"/>
<comment type="caution">
    <text evidence="5">The sequence shown here is derived from an EMBL/GenBank/DDBJ whole genome shotgun (WGS) entry which is preliminary data.</text>
</comment>